<gene>
    <name evidence="4" type="ORF">LSALG_LOCUS36621</name>
</gene>
<evidence type="ECO:0000313" key="4">
    <source>
        <dbReference type="EMBL" id="CAI9297833.1"/>
    </source>
</evidence>
<dbReference type="Proteomes" id="UP001177003">
    <property type="component" value="Chromosome 8"/>
</dbReference>
<dbReference type="Pfam" id="PF02536">
    <property type="entry name" value="mTERF"/>
    <property type="match status" value="2"/>
</dbReference>
<sequence>MFNLIGRNLTFSVFKTTSFHRLFPRLSSSSPAATSDNSFAVSYLIDSCGFPPDKAISASKYLKFKTPDRADSVIAFFKDQGFTETQISYMVRKFPLALACHPEKNLLPKFEFLNSIGLSDSDIIKLFTARPSFLSRSLKHHVEPTVSFLRNLFQSNDRLLIAIRRCALIWNSNFKADVIPNMQILCDVGVPRLQMLNLLTYYPRDFLVTTDQFKKAVDDVVEMGFDPLISSFMVAVHAVRSMSKSTWEKKMETYENWGLSKTEILLAFRINPWCMKASKEKIDKVMDFVVNEMGFETTVIVKNPGIISMSLEKRVIPRCLVYKYCLDNGLMNDKNSCGFGWWLQCSEEKFIKRLERYEKEAPGVLNFYLENLGHADRR</sequence>
<keyword evidence="2" id="KW-0805">Transcription regulation</keyword>
<keyword evidence="3" id="KW-0809">Transit peptide</keyword>
<evidence type="ECO:0000256" key="2">
    <source>
        <dbReference type="ARBA" id="ARBA00022472"/>
    </source>
</evidence>
<evidence type="ECO:0000256" key="3">
    <source>
        <dbReference type="ARBA" id="ARBA00022946"/>
    </source>
</evidence>
<dbReference type="PANTHER" id="PTHR13068">
    <property type="entry name" value="CGI-12 PROTEIN-RELATED"/>
    <property type="match status" value="1"/>
</dbReference>
<reference evidence="4" key="1">
    <citation type="submission" date="2023-04" db="EMBL/GenBank/DDBJ databases">
        <authorList>
            <person name="Vijverberg K."/>
            <person name="Xiong W."/>
            <person name="Schranz E."/>
        </authorList>
    </citation>
    <scope>NUCLEOTIDE SEQUENCE</scope>
</reference>
<proteinExistence type="inferred from homology"/>
<dbReference type="FunFam" id="1.25.70.10:FF:000001">
    <property type="entry name" value="Mitochondrial transcription termination factor-like"/>
    <property type="match status" value="1"/>
</dbReference>
<dbReference type="SMART" id="SM00733">
    <property type="entry name" value="Mterf"/>
    <property type="match status" value="5"/>
</dbReference>
<name>A0AA35ZS11_LACSI</name>
<dbReference type="GO" id="GO:0003676">
    <property type="term" value="F:nucleic acid binding"/>
    <property type="evidence" value="ECO:0007669"/>
    <property type="project" value="InterPro"/>
</dbReference>
<accession>A0AA35ZS11</accession>
<keyword evidence="2" id="KW-0806">Transcription termination</keyword>
<evidence type="ECO:0000313" key="5">
    <source>
        <dbReference type="Proteomes" id="UP001177003"/>
    </source>
</evidence>
<dbReference type="Gene3D" id="1.25.70.10">
    <property type="entry name" value="Transcription termination factor 3, mitochondrial"/>
    <property type="match status" value="1"/>
</dbReference>
<keyword evidence="5" id="KW-1185">Reference proteome</keyword>
<dbReference type="AlphaFoldDB" id="A0AA35ZS11"/>
<dbReference type="InterPro" id="IPR003690">
    <property type="entry name" value="MTERF"/>
</dbReference>
<dbReference type="GO" id="GO:0006353">
    <property type="term" value="P:DNA-templated transcription termination"/>
    <property type="evidence" value="ECO:0007669"/>
    <property type="project" value="UniProtKB-KW"/>
</dbReference>
<organism evidence="4 5">
    <name type="scientific">Lactuca saligna</name>
    <name type="common">Willowleaf lettuce</name>
    <dbReference type="NCBI Taxonomy" id="75948"/>
    <lineage>
        <taxon>Eukaryota</taxon>
        <taxon>Viridiplantae</taxon>
        <taxon>Streptophyta</taxon>
        <taxon>Embryophyta</taxon>
        <taxon>Tracheophyta</taxon>
        <taxon>Spermatophyta</taxon>
        <taxon>Magnoliopsida</taxon>
        <taxon>eudicotyledons</taxon>
        <taxon>Gunneridae</taxon>
        <taxon>Pentapetalae</taxon>
        <taxon>asterids</taxon>
        <taxon>campanulids</taxon>
        <taxon>Asterales</taxon>
        <taxon>Asteraceae</taxon>
        <taxon>Cichorioideae</taxon>
        <taxon>Cichorieae</taxon>
        <taxon>Lactucinae</taxon>
        <taxon>Lactuca</taxon>
    </lineage>
</organism>
<evidence type="ECO:0000256" key="1">
    <source>
        <dbReference type="ARBA" id="ARBA00007692"/>
    </source>
</evidence>
<dbReference type="PANTHER" id="PTHR13068:SF166">
    <property type="entry name" value="TRANSCRIPTION TERMINATION FACTOR MTERF15, MITOCHONDRIAL-LIKE"/>
    <property type="match status" value="1"/>
</dbReference>
<protein>
    <submittedName>
        <fullName evidence="4">Uncharacterized protein</fullName>
    </submittedName>
</protein>
<comment type="similarity">
    <text evidence="1">Belongs to the mTERF family.</text>
</comment>
<keyword evidence="2" id="KW-0804">Transcription</keyword>
<dbReference type="InterPro" id="IPR038538">
    <property type="entry name" value="MTERF_sf"/>
</dbReference>
<dbReference type="EMBL" id="OX465084">
    <property type="protein sequence ID" value="CAI9297833.1"/>
    <property type="molecule type" value="Genomic_DNA"/>
</dbReference>